<feature type="non-terminal residue" evidence="1">
    <location>
        <position position="1"/>
    </location>
</feature>
<organism evidence="1 2">
    <name type="scientific">Racocetra persica</name>
    <dbReference type="NCBI Taxonomy" id="160502"/>
    <lineage>
        <taxon>Eukaryota</taxon>
        <taxon>Fungi</taxon>
        <taxon>Fungi incertae sedis</taxon>
        <taxon>Mucoromycota</taxon>
        <taxon>Glomeromycotina</taxon>
        <taxon>Glomeromycetes</taxon>
        <taxon>Diversisporales</taxon>
        <taxon>Gigasporaceae</taxon>
        <taxon>Racocetra</taxon>
    </lineage>
</organism>
<sequence>CRINTLQAKKKCKRQETNKFIIEKENTINFTNITDYIYYALLEYKNLNDELEEQASFQLHFDINFDSLNKNILTDITIKEKNLHIADLVVNAISD</sequence>
<reference evidence="1" key="1">
    <citation type="submission" date="2021-06" db="EMBL/GenBank/DDBJ databases">
        <authorList>
            <person name="Kallberg Y."/>
            <person name="Tangrot J."/>
            <person name="Rosling A."/>
        </authorList>
    </citation>
    <scope>NUCLEOTIDE SEQUENCE</scope>
    <source>
        <strain evidence="1">MA461A</strain>
    </source>
</reference>
<protein>
    <submittedName>
        <fullName evidence="1">16798_t:CDS:1</fullName>
    </submittedName>
</protein>
<evidence type="ECO:0000313" key="2">
    <source>
        <dbReference type="Proteomes" id="UP000789920"/>
    </source>
</evidence>
<dbReference type="EMBL" id="CAJVQC010060072">
    <property type="protein sequence ID" value="CAG8800396.1"/>
    <property type="molecule type" value="Genomic_DNA"/>
</dbReference>
<name>A0ACA9RP44_9GLOM</name>
<accession>A0ACA9RP44</accession>
<feature type="non-terminal residue" evidence="1">
    <location>
        <position position="95"/>
    </location>
</feature>
<dbReference type="Proteomes" id="UP000789920">
    <property type="component" value="Unassembled WGS sequence"/>
</dbReference>
<keyword evidence="2" id="KW-1185">Reference proteome</keyword>
<proteinExistence type="predicted"/>
<gene>
    <name evidence="1" type="ORF">RPERSI_LOCUS20909</name>
</gene>
<comment type="caution">
    <text evidence="1">The sequence shown here is derived from an EMBL/GenBank/DDBJ whole genome shotgun (WGS) entry which is preliminary data.</text>
</comment>
<evidence type="ECO:0000313" key="1">
    <source>
        <dbReference type="EMBL" id="CAG8800396.1"/>
    </source>
</evidence>